<evidence type="ECO:0000256" key="3">
    <source>
        <dbReference type="ARBA" id="ARBA00022448"/>
    </source>
</evidence>
<keyword evidence="12" id="KW-1185">Reference proteome</keyword>
<evidence type="ECO:0000256" key="1">
    <source>
        <dbReference type="ARBA" id="ARBA00004651"/>
    </source>
</evidence>
<evidence type="ECO:0000256" key="4">
    <source>
        <dbReference type="ARBA" id="ARBA00022475"/>
    </source>
</evidence>
<dbReference type="RefSeq" id="WP_082908254.1">
    <property type="nucleotide sequence ID" value="NZ_CP015961.1"/>
</dbReference>
<dbReference type="InterPro" id="IPR011701">
    <property type="entry name" value="MFS"/>
</dbReference>
<dbReference type="Gene3D" id="1.20.1250.20">
    <property type="entry name" value="MFS general substrate transporter like domains"/>
    <property type="match status" value="1"/>
</dbReference>
<dbReference type="STRING" id="499555.BJL86_3285"/>
<dbReference type="NCBIfam" id="TIGR00711">
    <property type="entry name" value="efflux_EmrB"/>
    <property type="match status" value="1"/>
</dbReference>
<dbReference type="Proteomes" id="UP000186104">
    <property type="component" value="Chromosome"/>
</dbReference>
<evidence type="ECO:0000256" key="8">
    <source>
        <dbReference type="SAM" id="MobiDB-lite"/>
    </source>
</evidence>
<dbReference type="InterPro" id="IPR004638">
    <property type="entry name" value="EmrB-like"/>
</dbReference>
<comment type="subcellular location">
    <subcellularLocation>
        <location evidence="1">Cell membrane</location>
        <topology evidence="1">Multi-pass membrane protein</topology>
    </subcellularLocation>
</comment>
<feature type="transmembrane region" description="Helical" evidence="9">
    <location>
        <begin position="483"/>
        <end position="501"/>
    </location>
</feature>
<keyword evidence="3" id="KW-0813">Transport</keyword>
<reference evidence="11 12" key="1">
    <citation type="submission" date="2016-06" db="EMBL/GenBank/DDBJ databases">
        <title>Complete genome sequence of a saline-alkali tolerant type strain Dietzia timorensis ID05-A0528T.</title>
        <authorList>
            <person name="Wu X."/>
        </authorList>
    </citation>
    <scope>NUCLEOTIDE SEQUENCE [LARGE SCALE GENOMIC DNA]</scope>
    <source>
        <strain evidence="11 12">ID05-A0528</strain>
    </source>
</reference>
<name>A0A173LQJ7_9ACTN</name>
<evidence type="ECO:0000256" key="9">
    <source>
        <dbReference type="SAM" id="Phobius"/>
    </source>
</evidence>
<evidence type="ECO:0000256" key="5">
    <source>
        <dbReference type="ARBA" id="ARBA00022692"/>
    </source>
</evidence>
<protein>
    <submittedName>
        <fullName evidence="11">Lincomycin resistance protein LmrB</fullName>
    </submittedName>
</protein>
<feature type="transmembrane region" description="Helical" evidence="9">
    <location>
        <begin position="180"/>
        <end position="198"/>
    </location>
</feature>
<feature type="region of interest" description="Disordered" evidence="8">
    <location>
        <begin position="1"/>
        <end position="43"/>
    </location>
</feature>
<feature type="transmembrane region" description="Helical" evidence="9">
    <location>
        <begin position="210"/>
        <end position="231"/>
    </location>
</feature>
<evidence type="ECO:0000313" key="12">
    <source>
        <dbReference type="Proteomes" id="UP000186104"/>
    </source>
</evidence>
<proteinExistence type="inferred from homology"/>
<feature type="transmembrane region" description="Helical" evidence="9">
    <location>
        <begin position="273"/>
        <end position="292"/>
    </location>
</feature>
<keyword evidence="6 9" id="KW-1133">Transmembrane helix</keyword>
<feature type="domain" description="Major facilitator superfamily (MFS) profile" evidence="10">
    <location>
        <begin position="56"/>
        <end position="507"/>
    </location>
</feature>
<dbReference type="EMBL" id="CP015961">
    <property type="protein sequence ID" value="ANI94044.1"/>
    <property type="molecule type" value="Genomic_DNA"/>
</dbReference>
<dbReference type="KEGG" id="dtm:BJL86_3285"/>
<dbReference type="PANTHER" id="PTHR42718">
    <property type="entry name" value="MAJOR FACILITATOR SUPERFAMILY MULTIDRUG TRANSPORTER MFSC"/>
    <property type="match status" value="1"/>
</dbReference>
<feature type="transmembrane region" description="Helical" evidence="9">
    <location>
        <begin position="352"/>
        <end position="371"/>
    </location>
</feature>
<feature type="transmembrane region" description="Helical" evidence="9">
    <location>
        <begin position="378"/>
        <end position="397"/>
    </location>
</feature>
<dbReference type="PROSITE" id="PS50850">
    <property type="entry name" value="MFS"/>
    <property type="match status" value="1"/>
</dbReference>
<feature type="transmembrane region" description="Helical" evidence="9">
    <location>
        <begin position="243"/>
        <end position="261"/>
    </location>
</feature>
<keyword evidence="7 9" id="KW-0472">Membrane</keyword>
<dbReference type="AlphaFoldDB" id="A0A173LQJ7"/>
<evidence type="ECO:0000256" key="6">
    <source>
        <dbReference type="ARBA" id="ARBA00022989"/>
    </source>
</evidence>
<feature type="transmembrane region" description="Helical" evidence="9">
    <location>
        <begin position="442"/>
        <end position="463"/>
    </location>
</feature>
<feature type="transmembrane region" description="Helical" evidence="9">
    <location>
        <begin position="152"/>
        <end position="173"/>
    </location>
</feature>
<sequence>MHNDLSSNPGTPPSNDESGSRATNSPREQVAAVSRDRDTVRESARHDLTPAQALLLVRVLTAAAFIVILNETTMTPAIAVLMDEFDVVESSAQWLTTAFMLTMAVAIPLTGWFIDRFGPRVSLLTAMSTFVVGTALATFAPTFGILLGARVIQALGTAVMIPLLMTTLMNVIPESDRGRVMGSVSLAISVAPAMGPFLAGEILKYLGWRWIFGIVLPLAILVTLVAVKLIPRGGGAARESVDMLSVPLSVLGFGGIVWGLSSFGEGAEPPLPTWSLLVIGAVALAVLVWRQLSLRRGGHEPLLDVTAFASKDFSVGVGLMTIGFAAFLGIMMILPLLMQVANGDTPENAGRALMPAGLMMGLLGPLVGRIYDNHGARVVVVPGAILATLALTAQALFAPGGSWILIAAINFFAGAGLAMTFTPMFTASLSALAPALYSHGSALLATLQQVGGAAGIAVLISLMSVGSSASGGAAPDPEFGSRLALFGAAGLMCVVIVLAFFTPKHKPTAAEGAPAAH</sequence>
<dbReference type="GO" id="GO:0022857">
    <property type="term" value="F:transmembrane transporter activity"/>
    <property type="evidence" value="ECO:0007669"/>
    <property type="project" value="InterPro"/>
</dbReference>
<dbReference type="Pfam" id="PF07690">
    <property type="entry name" value="MFS_1"/>
    <property type="match status" value="1"/>
</dbReference>
<dbReference type="InterPro" id="IPR020846">
    <property type="entry name" value="MFS_dom"/>
</dbReference>
<keyword evidence="4" id="KW-1003">Cell membrane</keyword>
<evidence type="ECO:0000256" key="2">
    <source>
        <dbReference type="ARBA" id="ARBA00008537"/>
    </source>
</evidence>
<dbReference type="OrthoDB" id="9812221at2"/>
<dbReference type="InterPro" id="IPR036259">
    <property type="entry name" value="MFS_trans_sf"/>
</dbReference>
<feature type="transmembrane region" description="Helical" evidence="9">
    <location>
        <begin position="313"/>
        <end position="340"/>
    </location>
</feature>
<dbReference type="Gene3D" id="1.20.1720.10">
    <property type="entry name" value="Multidrug resistance protein D"/>
    <property type="match status" value="1"/>
</dbReference>
<dbReference type="GO" id="GO:0005886">
    <property type="term" value="C:plasma membrane"/>
    <property type="evidence" value="ECO:0007669"/>
    <property type="project" value="UniProtKB-SubCell"/>
</dbReference>
<accession>A0A173LQJ7</accession>
<evidence type="ECO:0000313" key="11">
    <source>
        <dbReference type="EMBL" id="ANI94044.1"/>
    </source>
</evidence>
<keyword evidence="5 9" id="KW-0812">Transmembrane</keyword>
<feature type="transmembrane region" description="Helical" evidence="9">
    <location>
        <begin position="94"/>
        <end position="114"/>
    </location>
</feature>
<feature type="compositionally biased region" description="Polar residues" evidence="8">
    <location>
        <begin position="1"/>
        <end position="27"/>
    </location>
</feature>
<comment type="similarity">
    <text evidence="2">Belongs to the major facilitator superfamily. EmrB family.</text>
</comment>
<evidence type="ECO:0000259" key="10">
    <source>
        <dbReference type="PROSITE" id="PS50850"/>
    </source>
</evidence>
<dbReference type="PRINTS" id="PR01036">
    <property type="entry name" value="TCRTETB"/>
</dbReference>
<dbReference type="PANTHER" id="PTHR42718:SF9">
    <property type="entry name" value="MAJOR FACILITATOR SUPERFAMILY MULTIDRUG TRANSPORTER MFSC"/>
    <property type="match status" value="1"/>
</dbReference>
<organism evidence="11 12">
    <name type="scientific">Dietzia timorensis</name>
    <dbReference type="NCBI Taxonomy" id="499555"/>
    <lineage>
        <taxon>Bacteria</taxon>
        <taxon>Bacillati</taxon>
        <taxon>Actinomycetota</taxon>
        <taxon>Actinomycetes</taxon>
        <taxon>Mycobacteriales</taxon>
        <taxon>Dietziaceae</taxon>
        <taxon>Dietzia</taxon>
    </lineage>
</organism>
<evidence type="ECO:0000256" key="7">
    <source>
        <dbReference type="ARBA" id="ARBA00023136"/>
    </source>
</evidence>
<feature type="transmembrane region" description="Helical" evidence="9">
    <location>
        <begin position="403"/>
        <end position="421"/>
    </location>
</feature>
<dbReference type="SUPFAM" id="SSF103473">
    <property type="entry name" value="MFS general substrate transporter"/>
    <property type="match status" value="1"/>
</dbReference>
<feature type="transmembrane region" description="Helical" evidence="9">
    <location>
        <begin position="55"/>
        <end position="82"/>
    </location>
</feature>
<feature type="transmembrane region" description="Helical" evidence="9">
    <location>
        <begin position="121"/>
        <end position="146"/>
    </location>
</feature>
<feature type="compositionally biased region" description="Basic and acidic residues" evidence="8">
    <location>
        <begin position="34"/>
        <end position="43"/>
    </location>
</feature>
<gene>
    <name evidence="11" type="ORF">BJL86_3285</name>
</gene>